<reference evidence="8 9" key="1">
    <citation type="submission" date="2015-01" db="EMBL/GenBank/DDBJ databases">
        <title>The Genome Sequence of Fonsecaea multimorphosa CBS 102226.</title>
        <authorList>
            <consortium name="The Broad Institute Genomics Platform"/>
            <person name="Cuomo C."/>
            <person name="de Hoog S."/>
            <person name="Gorbushina A."/>
            <person name="Stielow B."/>
            <person name="Teixiera M."/>
            <person name="Abouelleil A."/>
            <person name="Chapman S.B."/>
            <person name="Priest M."/>
            <person name="Young S.K."/>
            <person name="Wortman J."/>
            <person name="Nusbaum C."/>
            <person name="Birren B."/>
        </authorList>
    </citation>
    <scope>NUCLEOTIDE SEQUENCE [LARGE SCALE GENOMIC DNA]</scope>
    <source>
        <strain evidence="8 9">CBS 102226</strain>
    </source>
</reference>
<feature type="compositionally biased region" description="Polar residues" evidence="7">
    <location>
        <begin position="479"/>
        <end position="495"/>
    </location>
</feature>
<evidence type="ECO:0008006" key="10">
    <source>
        <dbReference type="Google" id="ProtNLM"/>
    </source>
</evidence>
<dbReference type="AlphaFoldDB" id="A0A0D2HNY5"/>
<dbReference type="GO" id="GO:0005506">
    <property type="term" value="F:iron ion binding"/>
    <property type="evidence" value="ECO:0007669"/>
    <property type="project" value="InterPro"/>
</dbReference>
<evidence type="ECO:0000313" key="8">
    <source>
        <dbReference type="EMBL" id="KIY03541.1"/>
    </source>
</evidence>
<accession>A0A0D2HNY5</accession>
<feature type="region of interest" description="Disordered" evidence="7">
    <location>
        <begin position="461"/>
        <end position="495"/>
    </location>
</feature>
<name>A0A0D2HNY5_9EURO</name>
<dbReference type="InterPro" id="IPR036396">
    <property type="entry name" value="Cyt_P450_sf"/>
</dbReference>
<evidence type="ECO:0000313" key="9">
    <source>
        <dbReference type="Proteomes" id="UP000053411"/>
    </source>
</evidence>
<dbReference type="OrthoDB" id="10029320at2759"/>
<dbReference type="Pfam" id="PF00067">
    <property type="entry name" value="p450"/>
    <property type="match status" value="1"/>
</dbReference>
<dbReference type="Proteomes" id="UP000053411">
    <property type="component" value="Unassembled WGS sequence"/>
</dbReference>
<sequence length="589" mass="65960">MIWLTTSIALLLGLSLYYVFVRKPSIHRHGQPLRQAFHSIPSKLPLHAPDSLPLLGNAIQFLKPRHVLFDWFVKCQHIFGHETFEISVPSLPPGVVINSPQVLEYVLKNEAAITKGEFFRERSWDLFGYGIINASGELWRAQRKAGLKFFSGTNLDIMIDDVLPEIYQDSTMNVLSQAAQDRSVVDLQRIFHDLTTTVVGHMAYDMEIEASSPFSKAFDHASSQIGLRFQNPLYRLTEIFTGSSFRAALVEVKRFGRQIVSEARKRRAREAFESLITNTHEEETTLKKQREQPDNDDDEFGLGFGSLIDSLIESLGDPKIVADAALNFLSAGRDTTAQSFTWTFYALLRHPEALKRVREEIDSKFQVKPAPTVEKKSLDAAAVASAESEDEDVEIDVSALQPSSLPYTMAAFYESLRLYPPVPFEIKQTTQPVTLPDGTSLPAGAVVVWCIWALNRSSSTFGEDAHSFRPERWLETDTSKPNSNSDADTNTAPEQHTLKFTGSKYSAGEFPVFNGGPRSCLGKKMAELMGAWVLVRMLYEWDFEEVNDGLNMDSLSGQRRSANSLTLPMEGGLPVRVTRRKRRSGGGVK</sequence>
<feature type="compositionally biased region" description="Basic and acidic residues" evidence="7">
    <location>
        <begin position="463"/>
        <end position="478"/>
    </location>
</feature>
<dbReference type="PANTHER" id="PTHR24296">
    <property type="entry name" value="CYTOCHROME P450"/>
    <property type="match status" value="1"/>
</dbReference>
<gene>
    <name evidence="8" type="ORF">Z520_00232</name>
</gene>
<keyword evidence="3 6" id="KW-0560">Oxidoreductase</keyword>
<evidence type="ECO:0000256" key="7">
    <source>
        <dbReference type="SAM" id="MobiDB-lite"/>
    </source>
</evidence>
<dbReference type="InterPro" id="IPR001128">
    <property type="entry name" value="Cyt_P450"/>
</dbReference>
<evidence type="ECO:0000256" key="6">
    <source>
        <dbReference type="RuleBase" id="RU000461"/>
    </source>
</evidence>
<keyword evidence="6" id="KW-0503">Monooxygenase</keyword>
<dbReference type="GO" id="GO:0016705">
    <property type="term" value="F:oxidoreductase activity, acting on paired donors, with incorporation or reduction of molecular oxygen"/>
    <property type="evidence" value="ECO:0007669"/>
    <property type="project" value="InterPro"/>
</dbReference>
<dbReference type="GO" id="GO:0006629">
    <property type="term" value="P:lipid metabolic process"/>
    <property type="evidence" value="ECO:0007669"/>
    <property type="project" value="UniProtKB-ARBA"/>
</dbReference>
<dbReference type="InterPro" id="IPR017972">
    <property type="entry name" value="Cyt_P450_CS"/>
</dbReference>
<dbReference type="InterPro" id="IPR002401">
    <property type="entry name" value="Cyt_P450_E_grp-I"/>
</dbReference>
<evidence type="ECO:0000256" key="3">
    <source>
        <dbReference type="ARBA" id="ARBA00023002"/>
    </source>
</evidence>
<dbReference type="VEuPathDB" id="FungiDB:Z520_00232"/>
<dbReference type="GO" id="GO:0004497">
    <property type="term" value="F:monooxygenase activity"/>
    <property type="evidence" value="ECO:0007669"/>
    <property type="project" value="UniProtKB-KW"/>
</dbReference>
<dbReference type="GO" id="GO:0020037">
    <property type="term" value="F:heme binding"/>
    <property type="evidence" value="ECO:0007669"/>
    <property type="project" value="InterPro"/>
</dbReference>
<comment type="cofactor">
    <cofactor evidence="5">
        <name>heme</name>
        <dbReference type="ChEBI" id="CHEBI:30413"/>
    </cofactor>
</comment>
<dbReference type="PRINTS" id="PR00463">
    <property type="entry name" value="EP450I"/>
</dbReference>
<feature type="binding site" description="axial binding residue" evidence="5">
    <location>
        <position position="520"/>
    </location>
    <ligand>
        <name>heme</name>
        <dbReference type="ChEBI" id="CHEBI:30413"/>
    </ligand>
    <ligandPart>
        <name>Fe</name>
        <dbReference type="ChEBI" id="CHEBI:18248"/>
    </ligandPart>
</feature>
<dbReference type="RefSeq" id="XP_016637663.1">
    <property type="nucleotide sequence ID" value="XM_016770753.1"/>
</dbReference>
<dbReference type="SUPFAM" id="SSF48264">
    <property type="entry name" value="Cytochrome P450"/>
    <property type="match status" value="1"/>
</dbReference>
<keyword evidence="9" id="KW-1185">Reference proteome</keyword>
<keyword evidence="4 5" id="KW-0408">Iron</keyword>
<dbReference type="PRINTS" id="PR00385">
    <property type="entry name" value="P450"/>
</dbReference>
<organism evidence="8 9">
    <name type="scientific">Fonsecaea multimorphosa CBS 102226</name>
    <dbReference type="NCBI Taxonomy" id="1442371"/>
    <lineage>
        <taxon>Eukaryota</taxon>
        <taxon>Fungi</taxon>
        <taxon>Dikarya</taxon>
        <taxon>Ascomycota</taxon>
        <taxon>Pezizomycotina</taxon>
        <taxon>Eurotiomycetes</taxon>
        <taxon>Chaetothyriomycetidae</taxon>
        <taxon>Chaetothyriales</taxon>
        <taxon>Herpotrichiellaceae</taxon>
        <taxon>Fonsecaea</taxon>
    </lineage>
</organism>
<comment type="similarity">
    <text evidence="1 6">Belongs to the cytochrome P450 family.</text>
</comment>
<dbReference type="Gene3D" id="1.10.630.10">
    <property type="entry name" value="Cytochrome P450"/>
    <property type="match status" value="1"/>
</dbReference>
<proteinExistence type="inferred from homology"/>
<keyword evidence="5 6" id="KW-0349">Heme</keyword>
<evidence type="ECO:0000256" key="5">
    <source>
        <dbReference type="PIRSR" id="PIRSR602401-1"/>
    </source>
</evidence>
<dbReference type="STRING" id="1442371.A0A0D2HNY5"/>
<evidence type="ECO:0000256" key="1">
    <source>
        <dbReference type="ARBA" id="ARBA00010617"/>
    </source>
</evidence>
<protein>
    <recommendedName>
        <fullName evidence="10">Cytochrome P450</fullName>
    </recommendedName>
</protein>
<evidence type="ECO:0000256" key="4">
    <source>
        <dbReference type="ARBA" id="ARBA00023004"/>
    </source>
</evidence>
<dbReference type="GeneID" id="27705978"/>
<dbReference type="PROSITE" id="PS00086">
    <property type="entry name" value="CYTOCHROME_P450"/>
    <property type="match status" value="1"/>
</dbReference>
<keyword evidence="2 5" id="KW-0479">Metal-binding</keyword>
<evidence type="ECO:0000256" key="2">
    <source>
        <dbReference type="ARBA" id="ARBA00022723"/>
    </source>
</evidence>
<dbReference type="EMBL" id="KN848062">
    <property type="protein sequence ID" value="KIY03541.1"/>
    <property type="molecule type" value="Genomic_DNA"/>
</dbReference>